<gene>
    <name evidence="9" type="ORF">ACFQMJ_30280</name>
</gene>
<feature type="transmembrane region" description="Helical" evidence="7">
    <location>
        <begin position="156"/>
        <end position="176"/>
    </location>
</feature>
<dbReference type="InterPro" id="IPR035906">
    <property type="entry name" value="MetI-like_sf"/>
</dbReference>
<evidence type="ECO:0000313" key="10">
    <source>
        <dbReference type="Proteomes" id="UP001596378"/>
    </source>
</evidence>
<feature type="transmembrane region" description="Helical" evidence="7">
    <location>
        <begin position="124"/>
        <end position="144"/>
    </location>
</feature>
<feature type="transmembrane region" description="Helical" evidence="7">
    <location>
        <begin position="28"/>
        <end position="49"/>
    </location>
</feature>
<evidence type="ECO:0000256" key="3">
    <source>
        <dbReference type="ARBA" id="ARBA00022475"/>
    </source>
</evidence>
<comment type="similarity">
    <text evidence="7">Belongs to the binding-protein-dependent transport system permease family.</text>
</comment>
<comment type="subcellular location">
    <subcellularLocation>
        <location evidence="1 7">Cell membrane</location>
        <topology evidence="1 7">Multi-pass membrane protein</topology>
    </subcellularLocation>
</comment>
<keyword evidence="2 7" id="KW-0813">Transport</keyword>
<dbReference type="Gene3D" id="1.10.3720.10">
    <property type="entry name" value="MetI-like"/>
    <property type="match status" value="1"/>
</dbReference>
<keyword evidence="4 7" id="KW-0812">Transmembrane</keyword>
<evidence type="ECO:0000256" key="6">
    <source>
        <dbReference type="ARBA" id="ARBA00023136"/>
    </source>
</evidence>
<name>A0ABW2FMY1_9BACL</name>
<evidence type="ECO:0000259" key="8">
    <source>
        <dbReference type="PROSITE" id="PS50928"/>
    </source>
</evidence>
<dbReference type="RefSeq" id="WP_378050982.1">
    <property type="nucleotide sequence ID" value="NZ_JBHMDN010000031.1"/>
</dbReference>
<evidence type="ECO:0000256" key="2">
    <source>
        <dbReference type="ARBA" id="ARBA00022448"/>
    </source>
</evidence>
<feature type="domain" description="ABC transmembrane type-1" evidence="8">
    <location>
        <begin position="89"/>
        <end position="290"/>
    </location>
</feature>
<keyword evidence="10" id="KW-1185">Reference proteome</keyword>
<dbReference type="EMBL" id="JBHTAI010000026">
    <property type="protein sequence ID" value="MFC7152847.1"/>
    <property type="molecule type" value="Genomic_DNA"/>
</dbReference>
<keyword evidence="3" id="KW-1003">Cell membrane</keyword>
<evidence type="ECO:0000313" key="9">
    <source>
        <dbReference type="EMBL" id="MFC7152847.1"/>
    </source>
</evidence>
<feature type="transmembrane region" description="Helical" evidence="7">
    <location>
        <begin position="93"/>
        <end position="112"/>
    </location>
</feature>
<dbReference type="SUPFAM" id="SSF161098">
    <property type="entry name" value="MetI-like"/>
    <property type="match status" value="1"/>
</dbReference>
<dbReference type="InterPro" id="IPR000515">
    <property type="entry name" value="MetI-like"/>
</dbReference>
<dbReference type="Pfam" id="PF00528">
    <property type="entry name" value="BPD_transp_1"/>
    <property type="match status" value="1"/>
</dbReference>
<keyword evidence="6 7" id="KW-0472">Membrane</keyword>
<dbReference type="PANTHER" id="PTHR43744">
    <property type="entry name" value="ABC TRANSPORTER PERMEASE PROTEIN MG189-RELATED-RELATED"/>
    <property type="match status" value="1"/>
</dbReference>
<dbReference type="Proteomes" id="UP001596378">
    <property type="component" value="Unassembled WGS sequence"/>
</dbReference>
<comment type="caution">
    <text evidence="9">The sequence shown here is derived from an EMBL/GenBank/DDBJ whole genome shotgun (WGS) entry which is preliminary data.</text>
</comment>
<reference evidence="10" key="1">
    <citation type="journal article" date="2019" name="Int. J. Syst. Evol. Microbiol.">
        <title>The Global Catalogue of Microorganisms (GCM) 10K type strain sequencing project: providing services to taxonomists for standard genome sequencing and annotation.</title>
        <authorList>
            <consortium name="The Broad Institute Genomics Platform"/>
            <consortium name="The Broad Institute Genome Sequencing Center for Infectious Disease"/>
            <person name="Wu L."/>
            <person name="Ma J."/>
        </authorList>
    </citation>
    <scope>NUCLEOTIDE SEQUENCE [LARGE SCALE GENOMIC DNA]</scope>
    <source>
        <strain evidence="10">KCTC 12907</strain>
    </source>
</reference>
<protein>
    <submittedName>
        <fullName evidence="9">Carbohydrate ABC transporter permease</fullName>
    </submittedName>
</protein>
<sequence length="306" mass="34374">MNRLNSQPAVSTRRRSSSSLNGSRLTQIFISIAVTLCIAVTLYPFLYVFSMSLSDPKYVIDRSVWLLPKGLTFDAYRLVLENPFVWKAYSNTIWYTSVGTLINVVMTILAAYPLSRRTFVLRYPLMVFIVITMFFSGGLIPTFIVVSDLGLYNTRWAMVLPGAVWAFNIIIARTFFQSIPEELVEAAKIDGANDLTILARVILPLSKPIIAVLTLFYAVGHWNSYFNAVLYLSSSSLHPLQIYLQKILVALSDQFAGATTAGIVRTAEVEQLKYSSIMVTILPILFIYPFLQKYFVQGVMIGALKD</sequence>
<organism evidence="9 10">
    <name type="scientific">Cohnella cellulosilytica</name>
    <dbReference type="NCBI Taxonomy" id="986710"/>
    <lineage>
        <taxon>Bacteria</taxon>
        <taxon>Bacillati</taxon>
        <taxon>Bacillota</taxon>
        <taxon>Bacilli</taxon>
        <taxon>Bacillales</taxon>
        <taxon>Paenibacillaceae</taxon>
        <taxon>Cohnella</taxon>
    </lineage>
</organism>
<evidence type="ECO:0000256" key="4">
    <source>
        <dbReference type="ARBA" id="ARBA00022692"/>
    </source>
</evidence>
<feature type="transmembrane region" description="Helical" evidence="7">
    <location>
        <begin position="274"/>
        <end position="291"/>
    </location>
</feature>
<dbReference type="PROSITE" id="PS50928">
    <property type="entry name" value="ABC_TM1"/>
    <property type="match status" value="1"/>
</dbReference>
<feature type="transmembrane region" description="Helical" evidence="7">
    <location>
        <begin position="197"/>
        <end position="219"/>
    </location>
</feature>
<evidence type="ECO:0000256" key="5">
    <source>
        <dbReference type="ARBA" id="ARBA00022989"/>
    </source>
</evidence>
<evidence type="ECO:0000256" key="1">
    <source>
        <dbReference type="ARBA" id="ARBA00004651"/>
    </source>
</evidence>
<dbReference type="PANTHER" id="PTHR43744:SF9">
    <property type="entry name" value="POLYGALACTURONAN_RHAMNOGALACTURONAN TRANSPORT SYSTEM PERMEASE PROTEIN YTCP"/>
    <property type="match status" value="1"/>
</dbReference>
<evidence type="ECO:0000256" key="7">
    <source>
        <dbReference type="RuleBase" id="RU363032"/>
    </source>
</evidence>
<proteinExistence type="inferred from homology"/>
<accession>A0ABW2FMY1</accession>
<keyword evidence="5 7" id="KW-1133">Transmembrane helix</keyword>
<dbReference type="CDD" id="cd06261">
    <property type="entry name" value="TM_PBP2"/>
    <property type="match status" value="1"/>
</dbReference>